<dbReference type="OrthoDB" id="6017064at2"/>
<dbReference type="Proteomes" id="UP000243073">
    <property type="component" value="Unassembled WGS sequence"/>
</dbReference>
<name>A0A1J4QEN1_9GAMM</name>
<sequence>MVMNAKSKFYGLLFSYDSDPDNPSFSISANGGAQVYGSLLANHDNVTSMNGDFGFIYDEEIICDISGCVNSSLGTGGSNPFISLDIIPGSWKDW</sequence>
<comment type="caution">
    <text evidence="1">The sequence shown here is derived from an EMBL/GenBank/DDBJ whole genome shotgun (WGS) entry which is preliminary data.</text>
</comment>
<organism evidence="1 2">
    <name type="scientific">Oceanisphaera psychrotolerans</name>
    <dbReference type="NCBI Taxonomy" id="1414654"/>
    <lineage>
        <taxon>Bacteria</taxon>
        <taxon>Pseudomonadati</taxon>
        <taxon>Pseudomonadota</taxon>
        <taxon>Gammaproteobacteria</taxon>
        <taxon>Aeromonadales</taxon>
        <taxon>Aeromonadaceae</taxon>
        <taxon>Oceanisphaera</taxon>
    </lineage>
</organism>
<dbReference type="RefSeq" id="WP_071472449.1">
    <property type="nucleotide sequence ID" value="NZ_MDKE01000016.1"/>
</dbReference>
<accession>A0A1J4QEN1</accession>
<reference evidence="1 2" key="1">
    <citation type="submission" date="2016-07" db="EMBL/GenBank/DDBJ databases">
        <title>Draft Genome Sequence of Oceanisphaera psychrotolerans, isolated from coastal sediment samples.</title>
        <authorList>
            <person name="Zhuo S."/>
            <person name="Ruan Z."/>
        </authorList>
    </citation>
    <scope>NUCLEOTIDE SEQUENCE [LARGE SCALE GENOMIC DNA]</scope>
    <source>
        <strain evidence="1 2">LAM-WHM-ZC</strain>
    </source>
</reference>
<protein>
    <submittedName>
        <fullName evidence="1">Uncharacterized protein</fullName>
    </submittedName>
</protein>
<gene>
    <name evidence="1" type="ORF">BFR47_13150</name>
</gene>
<evidence type="ECO:0000313" key="1">
    <source>
        <dbReference type="EMBL" id="OIN10367.1"/>
    </source>
</evidence>
<dbReference type="STRING" id="1414654.BFR47_13150"/>
<dbReference type="AlphaFoldDB" id="A0A1J4QEN1"/>
<proteinExistence type="predicted"/>
<evidence type="ECO:0000313" key="2">
    <source>
        <dbReference type="Proteomes" id="UP000243073"/>
    </source>
</evidence>
<keyword evidence="2" id="KW-1185">Reference proteome</keyword>
<dbReference type="EMBL" id="MDKE01000016">
    <property type="protein sequence ID" value="OIN10367.1"/>
    <property type="molecule type" value="Genomic_DNA"/>
</dbReference>